<keyword evidence="1" id="KW-1133">Transmembrane helix</keyword>
<proteinExistence type="predicted"/>
<accession>A0A2H4J047</accession>
<keyword evidence="1" id="KW-0812">Transmembrane</keyword>
<dbReference type="InterPro" id="IPR032111">
    <property type="entry name" value="Clostridium_phage_holin"/>
</dbReference>
<sequence length="86" mass="9220">MENLIQFVPEQLLILVAALYVIGIFLKTSKIADWTIPWILLSVGILGAIGIEGISVMAVIEGIICAGVAVLTNQLIKQTTVKKGED</sequence>
<organism evidence="2">
    <name type="scientific">uncultured Caudovirales phage</name>
    <dbReference type="NCBI Taxonomy" id="2100421"/>
    <lineage>
        <taxon>Viruses</taxon>
        <taxon>Duplodnaviria</taxon>
        <taxon>Heunggongvirae</taxon>
        <taxon>Uroviricota</taxon>
        <taxon>Caudoviricetes</taxon>
        <taxon>Peduoviridae</taxon>
        <taxon>Maltschvirus</taxon>
        <taxon>Maltschvirus maltsch</taxon>
    </lineage>
</organism>
<dbReference type="Pfam" id="PF16079">
    <property type="entry name" value="Phage_holin_5_2"/>
    <property type="match status" value="1"/>
</dbReference>
<feature type="transmembrane region" description="Helical" evidence="1">
    <location>
        <begin position="38"/>
        <end position="71"/>
    </location>
</feature>
<dbReference type="EMBL" id="MF417875">
    <property type="protein sequence ID" value="ASN68310.1"/>
    <property type="molecule type" value="Genomic_DNA"/>
</dbReference>
<evidence type="ECO:0000313" key="2">
    <source>
        <dbReference type="EMBL" id="ASN68310.1"/>
    </source>
</evidence>
<protein>
    <submittedName>
        <fullName evidence="2">Putative holin</fullName>
    </submittedName>
</protein>
<name>A0A2H4J047_9CAUD</name>
<keyword evidence="1" id="KW-0472">Membrane</keyword>
<gene>
    <name evidence="2" type="ORF">10S11_48</name>
</gene>
<evidence type="ECO:0000256" key="1">
    <source>
        <dbReference type="SAM" id="Phobius"/>
    </source>
</evidence>
<reference evidence="2" key="1">
    <citation type="submission" date="2017-06" db="EMBL/GenBank/DDBJ databases">
        <title>Novel phages from South African skin metaviromes.</title>
        <authorList>
            <person name="van Zyl L.J."/>
            <person name="Abrahams Y."/>
            <person name="Stander E.A."/>
            <person name="Kirby B.M."/>
            <person name="Clavaud C."/>
            <person name="Farcet C."/>
            <person name="Breton L."/>
            <person name="Trindade M.I."/>
        </authorList>
    </citation>
    <scope>NUCLEOTIDE SEQUENCE</scope>
</reference>
<feature type="transmembrane region" description="Helical" evidence="1">
    <location>
        <begin position="12"/>
        <end position="32"/>
    </location>
</feature>